<comment type="function">
    <text evidence="1 10">Produces ATP from ADP in the presence of a proton gradient across the membrane.</text>
</comment>
<keyword evidence="4 10" id="KW-0813">Transport</keyword>
<dbReference type="AlphaFoldDB" id="A0A5A7MSP4"/>
<evidence type="ECO:0000313" key="14">
    <source>
        <dbReference type="EMBL" id="GEQ98694.1"/>
    </source>
</evidence>
<evidence type="ECO:0000256" key="1">
    <source>
        <dbReference type="ARBA" id="ARBA00003543"/>
    </source>
</evidence>
<keyword evidence="10" id="KW-1003">Cell membrane</keyword>
<dbReference type="Proteomes" id="UP000322084">
    <property type="component" value="Unassembled WGS sequence"/>
</dbReference>
<evidence type="ECO:0000256" key="5">
    <source>
        <dbReference type="ARBA" id="ARBA00022781"/>
    </source>
</evidence>
<dbReference type="InterPro" id="IPR036771">
    <property type="entry name" value="ATPsynth_dsu/esu_N"/>
</dbReference>
<feature type="coiled-coil region" evidence="12">
    <location>
        <begin position="93"/>
        <end position="120"/>
    </location>
</feature>
<keyword evidence="5 10" id="KW-0375">Hydrogen ion transport</keyword>
<keyword evidence="9 10" id="KW-0066">ATP synthesis</keyword>
<evidence type="ECO:0000256" key="4">
    <source>
        <dbReference type="ARBA" id="ARBA00022448"/>
    </source>
</evidence>
<comment type="caution">
    <text evidence="14">The sequence shown here is derived from an EMBL/GenBank/DDBJ whole genome shotgun (WGS) entry which is preliminary data.</text>
</comment>
<evidence type="ECO:0000313" key="15">
    <source>
        <dbReference type="Proteomes" id="UP000322084"/>
    </source>
</evidence>
<evidence type="ECO:0000256" key="12">
    <source>
        <dbReference type="SAM" id="Coils"/>
    </source>
</evidence>
<organism evidence="14 15">
    <name type="scientific">Iodidimonas gelatinilytica</name>
    <dbReference type="NCBI Taxonomy" id="1236966"/>
    <lineage>
        <taxon>Bacteria</taxon>
        <taxon>Pseudomonadati</taxon>
        <taxon>Pseudomonadota</taxon>
        <taxon>Alphaproteobacteria</taxon>
        <taxon>Iodidimonadales</taxon>
        <taxon>Iodidimonadaceae</taxon>
        <taxon>Iodidimonas</taxon>
    </lineage>
</organism>
<dbReference type="PANTHER" id="PTHR13822:SF10">
    <property type="entry name" value="ATP SYNTHASE EPSILON CHAIN, CHLOROPLASTIC"/>
    <property type="match status" value="1"/>
</dbReference>
<evidence type="ECO:0000256" key="7">
    <source>
        <dbReference type="ARBA" id="ARBA00023136"/>
    </source>
</evidence>
<evidence type="ECO:0000256" key="8">
    <source>
        <dbReference type="ARBA" id="ARBA00023196"/>
    </source>
</evidence>
<evidence type="ECO:0000256" key="6">
    <source>
        <dbReference type="ARBA" id="ARBA00023065"/>
    </source>
</evidence>
<dbReference type="GO" id="GO:0012505">
    <property type="term" value="C:endomembrane system"/>
    <property type="evidence" value="ECO:0007669"/>
    <property type="project" value="UniProtKB-SubCell"/>
</dbReference>
<evidence type="ECO:0000259" key="13">
    <source>
        <dbReference type="Pfam" id="PF02823"/>
    </source>
</evidence>
<protein>
    <recommendedName>
        <fullName evidence="10">ATP synthase epsilon chain</fullName>
    </recommendedName>
    <alternativeName>
        <fullName evidence="10">ATP synthase F1 sector epsilon subunit</fullName>
    </alternativeName>
    <alternativeName>
        <fullName evidence="10">F-ATPase epsilon subunit</fullName>
    </alternativeName>
</protein>
<evidence type="ECO:0000256" key="2">
    <source>
        <dbReference type="ARBA" id="ARBA00004184"/>
    </source>
</evidence>
<keyword evidence="12" id="KW-0175">Coiled coil</keyword>
<proteinExistence type="inferred from homology"/>
<gene>
    <name evidence="10 14" type="primary">atpC</name>
    <name evidence="14" type="ORF">JCM17844_23310</name>
</gene>
<dbReference type="RefSeq" id="WP_150000949.1">
    <property type="nucleotide sequence ID" value="NZ_BKCL01000008.1"/>
</dbReference>
<dbReference type="EMBL" id="BKCL01000008">
    <property type="protein sequence ID" value="GEQ98694.1"/>
    <property type="molecule type" value="Genomic_DNA"/>
</dbReference>
<dbReference type="NCBIfam" id="TIGR01216">
    <property type="entry name" value="ATP_synt_epsi"/>
    <property type="match status" value="1"/>
</dbReference>
<dbReference type="Gene3D" id="2.60.15.10">
    <property type="entry name" value="F0F1 ATP synthase delta/epsilon subunit, N-terminal"/>
    <property type="match status" value="1"/>
</dbReference>
<evidence type="ECO:0000256" key="9">
    <source>
        <dbReference type="ARBA" id="ARBA00023310"/>
    </source>
</evidence>
<dbReference type="CDD" id="cd12152">
    <property type="entry name" value="F1-ATPase_delta"/>
    <property type="match status" value="1"/>
</dbReference>
<evidence type="ECO:0000256" key="11">
    <source>
        <dbReference type="RuleBase" id="RU003656"/>
    </source>
</evidence>
<accession>A0A5A7MSP4</accession>
<feature type="domain" description="ATP synthase F1 complex delta/epsilon subunit N-terminal" evidence="13">
    <location>
        <begin position="5"/>
        <end position="84"/>
    </location>
</feature>
<evidence type="ECO:0000256" key="3">
    <source>
        <dbReference type="ARBA" id="ARBA00005712"/>
    </source>
</evidence>
<sequence>MAEQIHFELVSPERLLMDVEAAHVIVPGSEGEFGVLPGHAPFMSTLRPGMISVFEDESQPPKKLFLKGGFVEVNAKGIVVLAEDSIDLDTVDAAQLDQDIKNATEDLELAKDALALQRLKPNWHGWAPCGKLSVRLERSKKRLCFA</sequence>
<keyword evidence="8 10" id="KW-0139">CF(1)</keyword>
<comment type="subcellular location">
    <subcellularLocation>
        <location evidence="10">Cell membrane</location>
        <topology evidence="10">Peripheral membrane protein</topology>
    </subcellularLocation>
    <subcellularLocation>
        <location evidence="2">Endomembrane system</location>
        <topology evidence="2">Peripheral membrane protein</topology>
    </subcellularLocation>
</comment>
<dbReference type="HAMAP" id="MF_00530">
    <property type="entry name" value="ATP_synth_epsil_bac"/>
    <property type="match status" value="1"/>
</dbReference>
<keyword evidence="7 10" id="KW-0472">Membrane</keyword>
<dbReference type="Pfam" id="PF02823">
    <property type="entry name" value="ATP-synt_DE_N"/>
    <property type="match status" value="1"/>
</dbReference>
<dbReference type="SUPFAM" id="SSF51344">
    <property type="entry name" value="Epsilon subunit of F1F0-ATP synthase N-terminal domain"/>
    <property type="match status" value="1"/>
</dbReference>
<dbReference type="GO" id="GO:0046933">
    <property type="term" value="F:proton-transporting ATP synthase activity, rotational mechanism"/>
    <property type="evidence" value="ECO:0007669"/>
    <property type="project" value="UniProtKB-UniRule"/>
</dbReference>
<name>A0A5A7MSP4_9PROT</name>
<dbReference type="GO" id="GO:0005524">
    <property type="term" value="F:ATP binding"/>
    <property type="evidence" value="ECO:0007669"/>
    <property type="project" value="UniProtKB-UniRule"/>
</dbReference>
<evidence type="ECO:0000256" key="10">
    <source>
        <dbReference type="HAMAP-Rule" id="MF_00530"/>
    </source>
</evidence>
<comment type="similarity">
    <text evidence="3 10 11">Belongs to the ATPase epsilon chain family.</text>
</comment>
<dbReference type="GO" id="GO:0005886">
    <property type="term" value="C:plasma membrane"/>
    <property type="evidence" value="ECO:0007669"/>
    <property type="project" value="UniProtKB-SubCell"/>
</dbReference>
<reference evidence="14 15" key="1">
    <citation type="submission" date="2019-09" db="EMBL/GenBank/DDBJ databases">
        <title>NBRP : Genome information of microbial organism related human and environment.</title>
        <authorList>
            <person name="Hattori M."/>
            <person name="Oshima K."/>
            <person name="Inaba H."/>
            <person name="Suda W."/>
            <person name="Sakamoto M."/>
            <person name="Iino T."/>
            <person name="Kitahara M."/>
            <person name="Oshida Y."/>
            <person name="Iida T."/>
            <person name="Kudo T."/>
            <person name="Itoh T."/>
            <person name="Ohkuma M."/>
        </authorList>
    </citation>
    <scope>NUCLEOTIDE SEQUENCE [LARGE SCALE GENOMIC DNA]</scope>
    <source>
        <strain evidence="14 15">Hi-2</strain>
    </source>
</reference>
<dbReference type="InterPro" id="IPR020546">
    <property type="entry name" value="ATP_synth_F1_dsu/esu_N"/>
</dbReference>
<keyword evidence="6 10" id="KW-0406">Ion transport</keyword>
<dbReference type="GO" id="GO:0045259">
    <property type="term" value="C:proton-transporting ATP synthase complex"/>
    <property type="evidence" value="ECO:0007669"/>
    <property type="project" value="UniProtKB-KW"/>
</dbReference>
<dbReference type="InterPro" id="IPR001469">
    <property type="entry name" value="ATP_synth_F1_dsu/esu"/>
</dbReference>
<comment type="subunit">
    <text evidence="10 11">F-type ATPases have 2 components, CF(1) - the catalytic core - and CF(0) - the membrane proton channel. CF(1) has five subunits: alpha(3), beta(3), gamma(1), delta(1), epsilon(1). CF(0) has three main subunits: a, b and c.</text>
</comment>
<dbReference type="PANTHER" id="PTHR13822">
    <property type="entry name" value="ATP SYNTHASE DELTA/EPSILON CHAIN"/>
    <property type="match status" value="1"/>
</dbReference>